<feature type="compositionally biased region" description="Polar residues" evidence="1">
    <location>
        <begin position="1"/>
        <end position="13"/>
    </location>
</feature>
<dbReference type="EMBL" id="JAMKFB020000024">
    <property type="protein sequence ID" value="KAL0157061.1"/>
    <property type="molecule type" value="Genomic_DNA"/>
</dbReference>
<sequence>VLIVTSNGASLDFTSVPHENGPKSVELYSTPHYRPGQLEPDPRKADTSSSCD</sequence>
<evidence type="ECO:0000313" key="2">
    <source>
        <dbReference type="EMBL" id="KAL0157061.1"/>
    </source>
</evidence>
<name>A0ABD0N759_CIRMR</name>
<organism evidence="2 3">
    <name type="scientific">Cirrhinus mrigala</name>
    <name type="common">Mrigala</name>
    <dbReference type="NCBI Taxonomy" id="683832"/>
    <lineage>
        <taxon>Eukaryota</taxon>
        <taxon>Metazoa</taxon>
        <taxon>Chordata</taxon>
        <taxon>Craniata</taxon>
        <taxon>Vertebrata</taxon>
        <taxon>Euteleostomi</taxon>
        <taxon>Actinopterygii</taxon>
        <taxon>Neopterygii</taxon>
        <taxon>Teleostei</taxon>
        <taxon>Ostariophysi</taxon>
        <taxon>Cypriniformes</taxon>
        <taxon>Cyprinidae</taxon>
        <taxon>Labeoninae</taxon>
        <taxon>Labeonini</taxon>
        <taxon>Cirrhinus</taxon>
    </lineage>
</organism>
<accession>A0ABD0N759</accession>
<feature type="non-terminal residue" evidence="2">
    <location>
        <position position="1"/>
    </location>
</feature>
<dbReference type="Proteomes" id="UP001529510">
    <property type="component" value="Unassembled WGS sequence"/>
</dbReference>
<protein>
    <submittedName>
        <fullName evidence="2">Uncharacterized protein</fullName>
    </submittedName>
</protein>
<evidence type="ECO:0000313" key="3">
    <source>
        <dbReference type="Proteomes" id="UP001529510"/>
    </source>
</evidence>
<comment type="caution">
    <text evidence="2">The sequence shown here is derived from an EMBL/GenBank/DDBJ whole genome shotgun (WGS) entry which is preliminary data.</text>
</comment>
<proteinExistence type="predicted"/>
<dbReference type="AlphaFoldDB" id="A0ABD0N759"/>
<reference evidence="2 3" key="1">
    <citation type="submission" date="2024-05" db="EMBL/GenBank/DDBJ databases">
        <title>Genome sequencing and assembly of Indian major carp, Cirrhinus mrigala (Hamilton, 1822).</title>
        <authorList>
            <person name="Mohindra V."/>
            <person name="Chowdhury L.M."/>
            <person name="Lal K."/>
            <person name="Jena J.K."/>
        </authorList>
    </citation>
    <scope>NUCLEOTIDE SEQUENCE [LARGE SCALE GENOMIC DNA]</scope>
    <source>
        <strain evidence="2">CM1030</strain>
        <tissue evidence="2">Blood</tissue>
    </source>
</reference>
<keyword evidence="3" id="KW-1185">Reference proteome</keyword>
<gene>
    <name evidence="2" type="ORF">M9458_048307</name>
</gene>
<evidence type="ECO:0000256" key="1">
    <source>
        <dbReference type="SAM" id="MobiDB-lite"/>
    </source>
</evidence>
<feature type="region of interest" description="Disordered" evidence="1">
    <location>
        <begin position="1"/>
        <end position="52"/>
    </location>
</feature>